<proteinExistence type="predicted"/>
<dbReference type="Gene3D" id="3.40.50.11710">
    <property type="entry name" value="Cyclodipeptide synthase"/>
    <property type="match status" value="1"/>
</dbReference>
<sequence length="269" mass="31178">MFSTQQSMFSTLQIEQEPSAISLSDLYTHKASFRYSELDIENNSENKIPDFTGKKALLFISVGQAYHEKGKFLATIELVNKYAFKSCDIVMADTLQRHNHRGNMGLEKATEYSKKAGDLWLERSQHALNLFKLPHQIIRWDELLNHSDYDGLKELIVKEYHENKEYAEAIQANVLTYIDRLSLINPLTDKDTLFRHGLDYLIEECPIVMPMWAKMGYDFIIYPKPLTIGMAKTRELFLSEEDQDKCQWLYLRFKKKNTPGCSSAANADN</sequence>
<keyword evidence="2" id="KW-1185">Reference proteome</keyword>
<evidence type="ECO:0000313" key="2">
    <source>
        <dbReference type="Proteomes" id="UP000054926"/>
    </source>
</evidence>
<comment type="caution">
    <text evidence="1">The sequence shown here is derived from an EMBL/GenBank/DDBJ whole genome shotgun (WGS) entry which is preliminary data.</text>
</comment>
<dbReference type="PATRIC" id="fig|947033.5.peg.448"/>
<dbReference type="STRING" id="947033.Lste_0420"/>
<evidence type="ECO:0000313" key="1">
    <source>
        <dbReference type="EMBL" id="KTD71096.1"/>
    </source>
</evidence>
<dbReference type="RefSeq" id="WP_058509431.1">
    <property type="nucleotide sequence ID" value="NZ_DAIOMV010000003.1"/>
</dbReference>
<dbReference type="OrthoDB" id="4097697at2"/>
<dbReference type="InterPro" id="IPR038622">
    <property type="entry name" value="CDPS_sf"/>
</dbReference>
<dbReference type="GO" id="GO:0016755">
    <property type="term" value="F:aminoacyltransferase activity"/>
    <property type="evidence" value="ECO:0007669"/>
    <property type="project" value="InterPro"/>
</dbReference>
<reference evidence="1 2" key="1">
    <citation type="submission" date="2015-11" db="EMBL/GenBank/DDBJ databases">
        <title>Genomic analysis of 38 Legionella species identifies large and diverse effector repertoires.</title>
        <authorList>
            <person name="Burstein D."/>
            <person name="Amaro F."/>
            <person name="Zusman T."/>
            <person name="Lifshitz Z."/>
            <person name="Cohen O."/>
            <person name="Gilbert J.A."/>
            <person name="Pupko T."/>
            <person name="Shuman H.A."/>
            <person name="Segal G."/>
        </authorList>
    </citation>
    <scope>NUCLEOTIDE SEQUENCE [LARGE SCALE GENOMIC DNA]</scope>
    <source>
        <strain evidence="1 2">IMVS3376</strain>
    </source>
</reference>
<dbReference type="AlphaFoldDB" id="A0A0W0ZQ17"/>
<gene>
    <name evidence="1" type="ORF">Lste_0420</name>
</gene>
<protein>
    <submittedName>
        <fullName evidence="1">Uncharacterized protein</fullName>
    </submittedName>
</protein>
<dbReference type="EMBL" id="LNYY01000005">
    <property type="protein sequence ID" value="KTD71096.1"/>
    <property type="molecule type" value="Genomic_DNA"/>
</dbReference>
<dbReference type="Proteomes" id="UP000054926">
    <property type="component" value="Unassembled WGS sequence"/>
</dbReference>
<accession>A0A0W0ZQ17</accession>
<name>A0A0W0ZQ17_9GAMM</name>
<organism evidence="1 2">
    <name type="scientific">Legionella steelei</name>
    <dbReference type="NCBI Taxonomy" id="947033"/>
    <lineage>
        <taxon>Bacteria</taxon>
        <taxon>Pseudomonadati</taxon>
        <taxon>Pseudomonadota</taxon>
        <taxon>Gammaproteobacteria</taxon>
        <taxon>Legionellales</taxon>
        <taxon>Legionellaceae</taxon>
        <taxon>Legionella</taxon>
    </lineage>
</organism>